<evidence type="ECO:0000313" key="1">
    <source>
        <dbReference type="EMBL" id="CAJ1963045.1"/>
    </source>
</evidence>
<gene>
    <name evidence="1" type="ORF">AYBTSS11_LOCUS19564</name>
</gene>
<keyword evidence="2" id="KW-1185">Reference proteome</keyword>
<organism evidence="1 2">
    <name type="scientific">Sphenostylis stenocarpa</name>
    <dbReference type="NCBI Taxonomy" id="92480"/>
    <lineage>
        <taxon>Eukaryota</taxon>
        <taxon>Viridiplantae</taxon>
        <taxon>Streptophyta</taxon>
        <taxon>Embryophyta</taxon>
        <taxon>Tracheophyta</taxon>
        <taxon>Spermatophyta</taxon>
        <taxon>Magnoliopsida</taxon>
        <taxon>eudicotyledons</taxon>
        <taxon>Gunneridae</taxon>
        <taxon>Pentapetalae</taxon>
        <taxon>rosids</taxon>
        <taxon>fabids</taxon>
        <taxon>Fabales</taxon>
        <taxon>Fabaceae</taxon>
        <taxon>Papilionoideae</taxon>
        <taxon>50 kb inversion clade</taxon>
        <taxon>NPAAA clade</taxon>
        <taxon>indigoferoid/millettioid clade</taxon>
        <taxon>Phaseoleae</taxon>
        <taxon>Sphenostylis</taxon>
    </lineage>
</organism>
<dbReference type="Proteomes" id="UP001189624">
    <property type="component" value="Chromosome 6"/>
</dbReference>
<sequence>MHSVTTILIITLSVFSKKVRRTNSKKTMIFKEQGLTTEMIDYEKRHNTLQEVHQAPVQTEYQQTSLVYQPTGISKN</sequence>
<accession>A0AA86VGU1</accession>
<proteinExistence type="predicted"/>
<dbReference type="AlphaFoldDB" id="A0AA86VGU1"/>
<dbReference type="Gramene" id="rna-AYBTSS11_LOCUS19564">
    <property type="protein sequence ID" value="CAJ1963045.1"/>
    <property type="gene ID" value="gene-AYBTSS11_LOCUS19564"/>
</dbReference>
<evidence type="ECO:0000313" key="2">
    <source>
        <dbReference type="Proteomes" id="UP001189624"/>
    </source>
</evidence>
<protein>
    <submittedName>
        <fullName evidence="1">Uncharacterized protein</fullName>
    </submittedName>
</protein>
<name>A0AA86VGU1_9FABA</name>
<reference evidence="1" key="1">
    <citation type="submission" date="2023-10" db="EMBL/GenBank/DDBJ databases">
        <authorList>
            <person name="Domelevo Entfellner J.-B."/>
        </authorList>
    </citation>
    <scope>NUCLEOTIDE SEQUENCE</scope>
</reference>
<dbReference type="EMBL" id="OY731403">
    <property type="protein sequence ID" value="CAJ1963045.1"/>
    <property type="molecule type" value="Genomic_DNA"/>
</dbReference>